<dbReference type="PANTHER" id="PTHR12990:SF5">
    <property type="entry name" value="MESENCEPHALIC ASTROCYTE-DERIVED NEUROTROPHIC FACTOR HOMOLOG"/>
    <property type="match status" value="1"/>
</dbReference>
<feature type="domain" description="ARMET N-terminal" evidence="8">
    <location>
        <begin position="26"/>
        <end position="121"/>
    </location>
</feature>
<keyword evidence="10" id="KW-1185">Reference proteome</keyword>
<dbReference type="GO" id="GO:0005615">
    <property type="term" value="C:extracellular space"/>
    <property type="evidence" value="ECO:0007669"/>
    <property type="project" value="TreeGrafter"/>
</dbReference>
<evidence type="ECO:0000256" key="1">
    <source>
        <dbReference type="ARBA" id="ARBA00004613"/>
    </source>
</evidence>
<dbReference type="GO" id="GO:0071542">
    <property type="term" value="P:dopaminergic neuron differentiation"/>
    <property type="evidence" value="ECO:0007669"/>
    <property type="project" value="TreeGrafter"/>
</dbReference>
<dbReference type="Gene3D" id="1.10.225.10">
    <property type="entry name" value="Saposin-like"/>
    <property type="match status" value="1"/>
</dbReference>
<evidence type="ECO:0000256" key="5">
    <source>
        <dbReference type="ARBA" id="ARBA00022729"/>
    </source>
</evidence>
<dbReference type="GO" id="GO:0031175">
    <property type="term" value="P:neuron projection development"/>
    <property type="evidence" value="ECO:0007669"/>
    <property type="project" value="TreeGrafter"/>
</dbReference>
<comment type="similarity">
    <text evidence="2">Belongs to the ARMET family.</text>
</comment>
<evidence type="ECO:0000256" key="4">
    <source>
        <dbReference type="ARBA" id="ARBA00022525"/>
    </source>
</evidence>
<keyword evidence="4" id="KW-0964">Secreted</keyword>
<dbReference type="Pfam" id="PF20145">
    <property type="entry name" value="ARMET_N"/>
    <property type="match status" value="1"/>
</dbReference>
<evidence type="ECO:0000259" key="8">
    <source>
        <dbReference type="Pfam" id="PF20145"/>
    </source>
</evidence>
<keyword evidence="6" id="KW-1015">Disulfide bond</keyword>
<dbReference type="InterPro" id="IPR045332">
    <property type="entry name" value="ARMET_N"/>
</dbReference>
<dbReference type="OrthoDB" id="5597848at2759"/>
<dbReference type="Proteomes" id="UP000675881">
    <property type="component" value="Chromosome 3"/>
</dbReference>
<evidence type="ECO:0000313" key="10">
    <source>
        <dbReference type="Proteomes" id="UP000675881"/>
    </source>
</evidence>
<comment type="subcellular location">
    <subcellularLocation>
        <location evidence="1">Secreted</location>
    </subcellularLocation>
</comment>
<evidence type="ECO:0000256" key="3">
    <source>
        <dbReference type="ARBA" id="ARBA00014267"/>
    </source>
</evidence>
<protein>
    <recommendedName>
        <fullName evidence="3">Mesencephalic astrocyte-derived neurotrophic factor homolog</fullName>
    </recommendedName>
    <alternativeName>
        <fullName evidence="7">MANF/CDNF-like protein</fullName>
    </alternativeName>
</protein>
<keyword evidence="5" id="KW-0732">Signal</keyword>
<dbReference type="InterPro" id="IPR045333">
    <property type="entry name" value="ARMET-like"/>
</dbReference>
<organism evidence="9 10">
    <name type="scientific">Lepeophtheirus salmonis</name>
    <name type="common">Salmon louse</name>
    <name type="synonym">Caligus salmonis</name>
    <dbReference type="NCBI Taxonomy" id="72036"/>
    <lineage>
        <taxon>Eukaryota</taxon>
        <taxon>Metazoa</taxon>
        <taxon>Ecdysozoa</taxon>
        <taxon>Arthropoda</taxon>
        <taxon>Crustacea</taxon>
        <taxon>Multicrustacea</taxon>
        <taxon>Hexanauplia</taxon>
        <taxon>Copepoda</taxon>
        <taxon>Siphonostomatoida</taxon>
        <taxon>Caligidae</taxon>
        <taxon>Lepeophtheirus</taxon>
    </lineage>
</organism>
<dbReference type="GO" id="GO:0005783">
    <property type="term" value="C:endoplasmic reticulum"/>
    <property type="evidence" value="ECO:0007669"/>
    <property type="project" value="TreeGrafter"/>
</dbReference>
<dbReference type="PANTHER" id="PTHR12990">
    <property type="entry name" value="ARMET-LIKE PROTEIN"/>
    <property type="match status" value="1"/>
</dbReference>
<proteinExistence type="inferred from homology"/>
<dbReference type="EMBL" id="HG994582">
    <property type="protein sequence ID" value="CAF2893013.1"/>
    <property type="molecule type" value="Genomic_DNA"/>
</dbReference>
<gene>
    <name evidence="9" type="ORF">LSAA_6958</name>
</gene>
<dbReference type="FunFam" id="1.10.225.10:FF:000003">
    <property type="entry name" value="Mesencephalic astrocyte-derived neurotrophic factor"/>
    <property type="match status" value="1"/>
</dbReference>
<evidence type="ECO:0000256" key="2">
    <source>
        <dbReference type="ARBA" id="ARBA00005617"/>
    </source>
</evidence>
<accession>A0A7R8CQ90</accession>
<reference evidence="9" key="1">
    <citation type="submission" date="2021-02" db="EMBL/GenBank/DDBJ databases">
        <authorList>
            <person name="Bekaert M."/>
        </authorList>
    </citation>
    <scope>NUCLEOTIDE SEQUENCE</scope>
    <source>
        <strain evidence="9">IoA-00</strain>
    </source>
</reference>
<dbReference type="AlphaFoldDB" id="A0A7R8CQ90"/>
<sequence length="244" mass="27654">MLWATLLCFLGVFVADSQVFSLKEGECEVCIHVLDRFRASLSKEDATKPEIIEKEFKKFCSALKLRENRFCYYLGGTEDAATGILGEMSKPLSWGMPSEKVCVKIQKKDKQICELRYDKQIDLKNVNLKNLSEKLTELIRNLTRASSSFQCLFSRDLHCSSTLCYIGNSSFHRISDIIDCTNNGLLETELYCRNITSPDGSIHRSCVSMSQYDSSWEEFGCQSSNGGFIRCICGHDFCNCSLEL</sequence>
<evidence type="ECO:0000256" key="6">
    <source>
        <dbReference type="ARBA" id="ARBA00023157"/>
    </source>
</evidence>
<evidence type="ECO:0000313" key="9">
    <source>
        <dbReference type="EMBL" id="CAF2893013.1"/>
    </source>
</evidence>
<name>A0A7R8CQ90_LEPSM</name>
<evidence type="ECO:0000256" key="7">
    <source>
        <dbReference type="ARBA" id="ARBA00032923"/>
    </source>
</evidence>